<keyword evidence="4" id="KW-0997">Cell inner membrane</keyword>
<keyword evidence="6 9" id="KW-1133">Transmembrane helix</keyword>
<feature type="transmembrane region" description="Helical" evidence="9">
    <location>
        <begin position="93"/>
        <end position="117"/>
    </location>
</feature>
<comment type="similarity">
    <text evidence="9">Belongs to the major facilitator superfamily. LplT (TC 2.A.1.42) family.</text>
</comment>
<evidence type="ECO:0000256" key="7">
    <source>
        <dbReference type="ARBA" id="ARBA00023055"/>
    </source>
</evidence>
<sequence>MRESVHTNTSLRSKGMMAVIAAQFLSAFGDNALLFATLALLKAEFYPDWSQPILQMVFVGAYIIFAPFVGQVADSFPKGRVMMFANGLKLLGAASICFGFNPFIGYTLVGIGAAAYSPAKYGILGELTTGDKLVKANGLMESSTIAAILLGSVAGGVLADWHVLAALGVCAVVYGGAVVANLFIPKLPVARPGQSWRFKPMTGSFFTACRVLWRNGETRFSLMGTSMFWGAGVTLRFLLVLWVPVALGITDNATPTYLNAMVAIGIVVGAGAAAKLVTLETVARCMPAGILIGVVVLIFSLQHALLPAYALLILIGILGGFFVVPLNALLQERGKQTVGAGNAIAVQNLGENLAMLLMLGLYSLAVKAGVPVVGIGVGFGGLFAIAIAVLWVWQRRR</sequence>
<dbReference type="Gene3D" id="1.20.1250.20">
    <property type="entry name" value="MFS general substrate transporter like domains"/>
    <property type="match status" value="1"/>
</dbReference>
<name>A0AAW3HF92_9ENTR</name>
<dbReference type="InterPro" id="IPR011701">
    <property type="entry name" value="MFS"/>
</dbReference>
<dbReference type="PANTHER" id="PTHR43266:SF2">
    <property type="entry name" value="MAJOR FACILITATOR SUPERFAMILY (MFS) PROFILE DOMAIN-CONTAINING PROTEIN"/>
    <property type="match status" value="1"/>
</dbReference>
<dbReference type="Proteomes" id="UP000033354">
    <property type="component" value="Unassembled WGS sequence"/>
</dbReference>
<dbReference type="GO" id="GO:0051978">
    <property type="term" value="F:lysophospholipid:sodium symporter activity"/>
    <property type="evidence" value="ECO:0007669"/>
    <property type="project" value="InterPro"/>
</dbReference>
<evidence type="ECO:0000256" key="2">
    <source>
        <dbReference type="ARBA" id="ARBA00022448"/>
    </source>
</evidence>
<dbReference type="PANTHER" id="PTHR43266">
    <property type="entry name" value="MACROLIDE-EFFLUX PROTEIN"/>
    <property type="match status" value="1"/>
</dbReference>
<keyword evidence="8 9" id="KW-0472">Membrane</keyword>
<keyword evidence="11" id="KW-1185">Reference proteome</keyword>
<feature type="transmembrane region" description="Helical" evidence="9">
    <location>
        <begin position="164"/>
        <end position="184"/>
    </location>
</feature>
<keyword evidence="3 9" id="KW-1003">Cell membrane</keyword>
<dbReference type="CDD" id="cd06173">
    <property type="entry name" value="MFS_MefA_like"/>
    <property type="match status" value="1"/>
</dbReference>
<evidence type="ECO:0000256" key="3">
    <source>
        <dbReference type="ARBA" id="ARBA00022475"/>
    </source>
</evidence>
<comment type="function">
    <text evidence="9">Catalyzes the facilitated diffusion of 2-acyl-glycero-3-phosphoethanolamine (2-acyl-GPE) into the cell.</text>
</comment>
<dbReference type="AlphaFoldDB" id="A0AAW3HF92"/>
<dbReference type="SUPFAM" id="SSF103473">
    <property type="entry name" value="MFS general substrate transporter"/>
    <property type="match status" value="1"/>
</dbReference>
<evidence type="ECO:0000256" key="1">
    <source>
        <dbReference type="ARBA" id="ARBA00004651"/>
    </source>
</evidence>
<keyword evidence="5 9" id="KW-0812">Transmembrane</keyword>
<dbReference type="InterPro" id="IPR036259">
    <property type="entry name" value="MFS_trans_sf"/>
</dbReference>
<comment type="subcellular location">
    <subcellularLocation>
        <location evidence="1 9">Cell membrane</location>
        <topology evidence="1 9">Multi-pass membrane protein</topology>
    </subcellularLocation>
</comment>
<dbReference type="HAMAP" id="MF_01585">
    <property type="entry name" value="MFS_LplT"/>
    <property type="match status" value="1"/>
</dbReference>
<keyword evidence="2 9" id="KW-0813">Transport</keyword>
<evidence type="ECO:0000313" key="11">
    <source>
        <dbReference type="Proteomes" id="UP000033354"/>
    </source>
</evidence>
<evidence type="ECO:0000256" key="9">
    <source>
        <dbReference type="HAMAP-Rule" id="MF_01585"/>
    </source>
</evidence>
<feature type="transmembrane region" description="Helical" evidence="9">
    <location>
        <begin position="53"/>
        <end position="73"/>
    </location>
</feature>
<dbReference type="NCBIfam" id="NF008397">
    <property type="entry name" value="PRK11195.1"/>
    <property type="match status" value="1"/>
</dbReference>
<comment type="caution">
    <text evidence="9">Lacks conserved residue(s) required for the propagation of feature annotation.</text>
</comment>
<evidence type="ECO:0000256" key="6">
    <source>
        <dbReference type="ARBA" id="ARBA00022989"/>
    </source>
</evidence>
<comment type="caution">
    <text evidence="10">The sequence shown here is derived from an EMBL/GenBank/DDBJ whole genome shotgun (WGS) entry which is preliminary data.</text>
</comment>
<organism evidence="10 11">
    <name type="scientific">Enterobacter chengduensis</name>
    <dbReference type="NCBI Taxonomy" id="2494701"/>
    <lineage>
        <taxon>Bacteria</taxon>
        <taxon>Pseudomonadati</taxon>
        <taxon>Pseudomonadota</taxon>
        <taxon>Gammaproteobacteria</taxon>
        <taxon>Enterobacterales</taxon>
        <taxon>Enterobacteriaceae</taxon>
        <taxon>Enterobacter</taxon>
        <taxon>Enterobacter cloacae complex</taxon>
    </lineage>
</organism>
<keyword evidence="7 9" id="KW-0445">Lipid transport</keyword>
<protein>
    <recommendedName>
        <fullName evidence="9">Lysophospholipid transporter LplT</fullName>
    </recommendedName>
</protein>
<evidence type="ECO:0000256" key="5">
    <source>
        <dbReference type="ARBA" id="ARBA00022692"/>
    </source>
</evidence>
<dbReference type="EMBL" id="JZKT01000021">
    <property type="protein sequence ID" value="KJX35473.1"/>
    <property type="molecule type" value="Genomic_DNA"/>
</dbReference>
<dbReference type="GO" id="GO:0005886">
    <property type="term" value="C:plasma membrane"/>
    <property type="evidence" value="ECO:0007669"/>
    <property type="project" value="UniProtKB-SubCell"/>
</dbReference>
<accession>A0AAW3HF92</accession>
<dbReference type="RefSeq" id="WP_032643195.1">
    <property type="nucleotide sequence ID" value="NZ_CP043318.1"/>
</dbReference>
<feature type="transmembrane region" description="Helical" evidence="9">
    <location>
        <begin position="342"/>
        <end position="362"/>
    </location>
</feature>
<feature type="transmembrane region" description="Helical" evidence="9">
    <location>
        <begin position="285"/>
        <end position="302"/>
    </location>
</feature>
<gene>
    <name evidence="9" type="primary">lplT</name>
    <name evidence="10" type="ORF">SG71_14215</name>
</gene>
<feature type="transmembrane region" description="Helical" evidence="9">
    <location>
        <begin position="308"/>
        <end position="330"/>
    </location>
</feature>
<proteinExistence type="inferred from homology"/>
<feature type="transmembrane region" description="Helical" evidence="9">
    <location>
        <begin position="220"/>
        <end position="245"/>
    </location>
</feature>
<evidence type="ECO:0000313" key="10">
    <source>
        <dbReference type="EMBL" id="KJX35473.1"/>
    </source>
</evidence>
<evidence type="ECO:0000256" key="8">
    <source>
        <dbReference type="ARBA" id="ARBA00023136"/>
    </source>
</evidence>
<feature type="transmembrane region" description="Helical" evidence="9">
    <location>
        <begin position="368"/>
        <end position="393"/>
    </location>
</feature>
<dbReference type="GeneID" id="63143907"/>
<feature type="transmembrane region" description="Helical" evidence="9">
    <location>
        <begin position="20"/>
        <end position="41"/>
    </location>
</feature>
<dbReference type="Pfam" id="PF07690">
    <property type="entry name" value="MFS_1"/>
    <property type="match status" value="1"/>
</dbReference>
<reference evidence="10 11" key="1">
    <citation type="submission" date="2015-02" db="EMBL/GenBank/DDBJ databases">
        <authorList>
            <person name="Adams M."/>
            <person name="Sutton G."/>
            <person name="Nelson K."/>
            <person name="Bonomo R."/>
            <person name="McCorrison J."/>
            <person name="Sanka R."/>
            <person name="Brinkac L."/>
            <person name="Nierman W."/>
        </authorList>
    </citation>
    <scope>NUCLEOTIDE SEQUENCE [LARGE SCALE GENOMIC DNA]</scope>
    <source>
        <strain evidence="10 11">CIDEIMsCOL9</strain>
    </source>
</reference>
<evidence type="ECO:0000256" key="4">
    <source>
        <dbReference type="ARBA" id="ARBA00022519"/>
    </source>
</evidence>
<feature type="transmembrane region" description="Helical" evidence="9">
    <location>
        <begin position="257"/>
        <end position="278"/>
    </location>
</feature>
<dbReference type="InterPro" id="IPR023727">
    <property type="entry name" value="LysoPLipid__transptr_LplT"/>
</dbReference>